<evidence type="ECO:0000256" key="1">
    <source>
        <dbReference type="ARBA" id="ARBA00023125"/>
    </source>
</evidence>
<dbReference type="EMBL" id="JANWTC010000003">
    <property type="protein sequence ID" value="MCS5479130.1"/>
    <property type="molecule type" value="Genomic_DNA"/>
</dbReference>
<dbReference type="InterPro" id="IPR011989">
    <property type="entry name" value="ARM-like"/>
</dbReference>
<dbReference type="InterPro" id="IPR016024">
    <property type="entry name" value="ARM-type_fold"/>
</dbReference>
<dbReference type="PROSITE" id="PS00552">
    <property type="entry name" value="HTH_MERR_1"/>
    <property type="match status" value="1"/>
</dbReference>
<dbReference type="SMART" id="SM00422">
    <property type="entry name" value="HTH_MERR"/>
    <property type="match status" value="1"/>
</dbReference>
<evidence type="ECO:0000313" key="3">
    <source>
        <dbReference type="EMBL" id="MCS5479130.1"/>
    </source>
</evidence>
<dbReference type="CDD" id="cd01106">
    <property type="entry name" value="HTH_TipAL-Mta"/>
    <property type="match status" value="1"/>
</dbReference>
<reference evidence="3 4" key="1">
    <citation type="submission" date="2022-08" db="EMBL/GenBank/DDBJ databases">
        <title>YIM 101645 draft genome.</title>
        <authorList>
            <person name="Chen X."/>
        </authorList>
    </citation>
    <scope>NUCLEOTIDE SEQUENCE [LARGE SCALE GENOMIC DNA]</scope>
    <source>
        <strain evidence="3 4">YIM 101645</strain>
    </source>
</reference>
<dbReference type="RefSeq" id="WP_259427197.1">
    <property type="nucleotide sequence ID" value="NZ_JANWTC010000003.1"/>
</dbReference>
<dbReference type="Gene3D" id="1.10.1660.10">
    <property type="match status" value="1"/>
</dbReference>
<keyword evidence="1" id="KW-0238">DNA-binding</keyword>
<accession>A0ABT2FV60</accession>
<evidence type="ECO:0000259" key="2">
    <source>
        <dbReference type="PROSITE" id="PS50937"/>
    </source>
</evidence>
<proteinExistence type="predicted"/>
<keyword evidence="4" id="KW-1185">Reference proteome</keyword>
<dbReference type="PANTHER" id="PTHR30204">
    <property type="entry name" value="REDOX-CYCLING DRUG-SENSING TRANSCRIPTIONAL ACTIVATOR SOXR"/>
    <property type="match status" value="1"/>
</dbReference>
<dbReference type="SUPFAM" id="SSF48371">
    <property type="entry name" value="ARM repeat"/>
    <property type="match status" value="1"/>
</dbReference>
<sequence length="283" mass="30856">MLIGEVSRRTGISARMLRHYEELGLVSPHARTSGGYRDYSEEDLRQLLQVEALRSLGLPLAHIAQLLAEGVGGLPTMIDRLIAETRQRINRDRELLRRLQLVRHEQPEETAELLEVIDVLRQLRSGDPAVRQRAALAAKNPRVRQPAVSLLTGMAGAGVDKLLETLADDADDLIRSRAILALSRRGRAGMVPRLLGMIVEGLKDVEAAELLGELAPADEKVVDELEELLAAAGTTPAARLRLVQALAEIPGPGAEQLLAALIDDEDRVVAGTARYILRQRGNG</sequence>
<evidence type="ECO:0000313" key="4">
    <source>
        <dbReference type="Proteomes" id="UP001205965"/>
    </source>
</evidence>
<comment type="caution">
    <text evidence="3">The sequence shown here is derived from an EMBL/GenBank/DDBJ whole genome shotgun (WGS) entry which is preliminary data.</text>
</comment>
<dbReference type="SUPFAM" id="SSF46955">
    <property type="entry name" value="Putative DNA-binding domain"/>
    <property type="match status" value="1"/>
</dbReference>
<dbReference type="InterPro" id="IPR047057">
    <property type="entry name" value="MerR_fam"/>
</dbReference>
<organism evidence="3 4">
    <name type="scientific">Corynebacterium lemuris</name>
    <dbReference type="NCBI Taxonomy" id="1859292"/>
    <lineage>
        <taxon>Bacteria</taxon>
        <taxon>Bacillati</taxon>
        <taxon>Actinomycetota</taxon>
        <taxon>Actinomycetes</taxon>
        <taxon>Mycobacteriales</taxon>
        <taxon>Corynebacteriaceae</taxon>
        <taxon>Corynebacterium</taxon>
    </lineage>
</organism>
<dbReference type="Gene3D" id="1.25.10.10">
    <property type="entry name" value="Leucine-rich Repeat Variant"/>
    <property type="match status" value="1"/>
</dbReference>
<dbReference type="Pfam" id="PF13411">
    <property type="entry name" value="MerR_1"/>
    <property type="match status" value="1"/>
</dbReference>
<dbReference type="InterPro" id="IPR000551">
    <property type="entry name" value="MerR-type_HTH_dom"/>
</dbReference>
<dbReference type="Proteomes" id="UP001205965">
    <property type="component" value="Unassembled WGS sequence"/>
</dbReference>
<dbReference type="PRINTS" id="PR00040">
    <property type="entry name" value="HTHMERR"/>
</dbReference>
<name>A0ABT2FV60_9CORY</name>
<dbReference type="PROSITE" id="PS50937">
    <property type="entry name" value="HTH_MERR_2"/>
    <property type="match status" value="1"/>
</dbReference>
<dbReference type="InterPro" id="IPR009061">
    <property type="entry name" value="DNA-bd_dom_put_sf"/>
</dbReference>
<protein>
    <submittedName>
        <fullName evidence="3">MerR family transcriptional regulator</fullName>
    </submittedName>
</protein>
<dbReference type="PANTHER" id="PTHR30204:SF93">
    <property type="entry name" value="HTH MERR-TYPE DOMAIN-CONTAINING PROTEIN"/>
    <property type="match status" value="1"/>
</dbReference>
<gene>
    <name evidence="3" type="ORF">NYP18_05630</name>
</gene>
<feature type="domain" description="HTH merR-type" evidence="2">
    <location>
        <begin position="1"/>
        <end position="69"/>
    </location>
</feature>